<evidence type="ECO:0000313" key="4">
    <source>
        <dbReference type="Proteomes" id="UP000288943"/>
    </source>
</evidence>
<reference evidence="3 4" key="1">
    <citation type="submission" date="2018-01" db="EMBL/GenBank/DDBJ databases">
        <title>The whole genome sequencing and assembly of Paenibacillus chitinolyticus KCCM 41400 strain.</title>
        <authorList>
            <person name="Kim J.-Y."/>
            <person name="Park M.-K."/>
            <person name="Lee Y.-J."/>
            <person name="Yi H."/>
            <person name="Bahn Y.-S."/>
            <person name="Kim J.F."/>
            <person name="Lee D.-W."/>
        </authorList>
    </citation>
    <scope>NUCLEOTIDE SEQUENCE [LARGE SCALE GENOMIC DNA]</scope>
    <source>
        <strain evidence="3 4">KCCM 41400</strain>
    </source>
</reference>
<sequence length="296" mass="34258">MYYGVKLNTNYKTLWQEGMKDWDGNLPVRMTDDVKEEGFWNTFMKKKEQAGVDSWVANLRKELITLIDPGEDVLEIGPGWGNYTFEAAEKAGSLTCVDSSESVLAFLKASAERKGWNHVNFVHAKWEELPEVKRADVVFGVNCYYRMQEIDRALLHINNTAKRLGIAGMVSGPERPHYKDIQEQLGCRIKFQRRDYIHLQNLLYELGIDANCKIVNLHKTYAYDTEEELLKDNLSAVLDKEYDRKKAVELLYAYVREEDGKLIYPHNFKAALLYWKPEKRLEPADLPTEVKQVVGV</sequence>
<dbReference type="Proteomes" id="UP001527202">
    <property type="component" value="Unassembled WGS sequence"/>
</dbReference>
<dbReference type="InterPro" id="IPR029063">
    <property type="entry name" value="SAM-dependent_MTases_sf"/>
</dbReference>
<dbReference type="EMBL" id="CP026520">
    <property type="protein sequence ID" value="QAV19780.1"/>
    <property type="molecule type" value="Genomic_DNA"/>
</dbReference>
<evidence type="ECO:0000313" key="3">
    <source>
        <dbReference type="EMBL" id="QAV19780.1"/>
    </source>
</evidence>
<dbReference type="Gene3D" id="3.40.50.150">
    <property type="entry name" value="Vaccinia Virus protein VP39"/>
    <property type="match status" value="1"/>
</dbReference>
<keyword evidence="3" id="KW-0489">Methyltransferase</keyword>
<dbReference type="Proteomes" id="UP000288943">
    <property type="component" value="Chromosome"/>
</dbReference>
<gene>
    <name evidence="2" type="ORF">M5X16_14095</name>
    <name evidence="3" type="ORF">PC41400_19810</name>
</gene>
<dbReference type="EMBL" id="JAMDMJ010000015">
    <property type="protein sequence ID" value="MCY9596906.1"/>
    <property type="molecule type" value="Genomic_DNA"/>
</dbReference>
<dbReference type="CDD" id="cd02440">
    <property type="entry name" value="AdoMet_MTases"/>
    <property type="match status" value="1"/>
</dbReference>
<dbReference type="GO" id="GO:0032259">
    <property type="term" value="P:methylation"/>
    <property type="evidence" value="ECO:0007669"/>
    <property type="project" value="UniProtKB-KW"/>
</dbReference>
<dbReference type="OrthoDB" id="2594046at2"/>
<dbReference type="GO" id="GO:0008168">
    <property type="term" value="F:methyltransferase activity"/>
    <property type="evidence" value="ECO:0007669"/>
    <property type="project" value="UniProtKB-KW"/>
</dbReference>
<dbReference type="GeneID" id="95377043"/>
<accession>A0A410WZJ9</accession>
<evidence type="ECO:0000259" key="1">
    <source>
        <dbReference type="Pfam" id="PF13649"/>
    </source>
</evidence>
<evidence type="ECO:0000313" key="5">
    <source>
        <dbReference type="Proteomes" id="UP001527202"/>
    </source>
</evidence>
<dbReference type="KEGG" id="pchi:PC41400_19810"/>
<keyword evidence="5" id="KW-1185">Reference proteome</keyword>
<dbReference type="RefSeq" id="WP_042227116.1">
    <property type="nucleotide sequence ID" value="NZ_CP026520.1"/>
</dbReference>
<proteinExistence type="predicted"/>
<protein>
    <submittedName>
        <fullName evidence="3">Class I SAM-dependent methyltransferase</fullName>
    </submittedName>
</protein>
<organism evidence="3 4">
    <name type="scientific">Paenibacillus chitinolyticus</name>
    <dbReference type="NCBI Taxonomy" id="79263"/>
    <lineage>
        <taxon>Bacteria</taxon>
        <taxon>Bacillati</taxon>
        <taxon>Bacillota</taxon>
        <taxon>Bacilli</taxon>
        <taxon>Bacillales</taxon>
        <taxon>Paenibacillaceae</taxon>
        <taxon>Paenibacillus</taxon>
    </lineage>
</organism>
<name>A0A410WZJ9_9BACL</name>
<dbReference type="SUPFAM" id="SSF53335">
    <property type="entry name" value="S-adenosyl-L-methionine-dependent methyltransferases"/>
    <property type="match status" value="1"/>
</dbReference>
<dbReference type="Pfam" id="PF13649">
    <property type="entry name" value="Methyltransf_25"/>
    <property type="match status" value="1"/>
</dbReference>
<dbReference type="AlphaFoldDB" id="A0A410WZJ9"/>
<keyword evidence="3" id="KW-0808">Transferase</keyword>
<reference evidence="2 5" key="2">
    <citation type="submission" date="2022-05" db="EMBL/GenBank/DDBJ databases">
        <title>Genome Sequencing of Bee-Associated Microbes.</title>
        <authorList>
            <person name="Dunlap C."/>
        </authorList>
    </citation>
    <scope>NUCLEOTIDE SEQUENCE [LARGE SCALE GENOMIC DNA]</scope>
    <source>
        <strain evidence="2 5">NRRL B-23120</strain>
    </source>
</reference>
<dbReference type="InterPro" id="IPR041698">
    <property type="entry name" value="Methyltransf_25"/>
</dbReference>
<evidence type="ECO:0000313" key="2">
    <source>
        <dbReference type="EMBL" id="MCY9596906.1"/>
    </source>
</evidence>
<feature type="domain" description="Methyltransferase" evidence="1">
    <location>
        <begin position="73"/>
        <end position="160"/>
    </location>
</feature>